<feature type="signal peptide" evidence="2">
    <location>
        <begin position="1"/>
        <end position="22"/>
    </location>
</feature>
<protein>
    <submittedName>
        <fullName evidence="3">Uncharacterized protein</fullName>
    </submittedName>
</protein>
<evidence type="ECO:0000313" key="4">
    <source>
        <dbReference type="Proteomes" id="UP000198287"/>
    </source>
</evidence>
<gene>
    <name evidence="3" type="ORF">Fcan01_05298</name>
</gene>
<evidence type="ECO:0000256" key="1">
    <source>
        <dbReference type="SAM" id="Phobius"/>
    </source>
</evidence>
<feature type="chain" id="PRO_5012691661" evidence="2">
    <location>
        <begin position="23"/>
        <end position="179"/>
    </location>
</feature>
<reference evidence="3 4" key="1">
    <citation type="submission" date="2015-12" db="EMBL/GenBank/DDBJ databases">
        <title>The genome of Folsomia candida.</title>
        <authorList>
            <person name="Faddeeva A."/>
            <person name="Derks M.F."/>
            <person name="Anvar Y."/>
            <person name="Smit S."/>
            <person name="Van Straalen N."/>
            <person name="Roelofs D."/>
        </authorList>
    </citation>
    <scope>NUCLEOTIDE SEQUENCE [LARGE SCALE GENOMIC DNA]</scope>
    <source>
        <strain evidence="3 4">VU population</strain>
        <tissue evidence="3">Whole body</tissue>
    </source>
</reference>
<organism evidence="3 4">
    <name type="scientific">Folsomia candida</name>
    <name type="common">Springtail</name>
    <dbReference type="NCBI Taxonomy" id="158441"/>
    <lineage>
        <taxon>Eukaryota</taxon>
        <taxon>Metazoa</taxon>
        <taxon>Ecdysozoa</taxon>
        <taxon>Arthropoda</taxon>
        <taxon>Hexapoda</taxon>
        <taxon>Collembola</taxon>
        <taxon>Entomobryomorpha</taxon>
        <taxon>Isotomoidea</taxon>
        <taxon>Isotomidae</taxon>
        <taxon>Proisotominae</taxon>
        <taxon>Folsomia</taxon>
    </lineage>
</organism>
<accession>A0A226ES72</accession>
<name>A0A226ES72_FOLCA</name>
<evidence type="ECO:0000256" key="2">
    <source>
        <dbReference type="SAM" id="SignalP"/>
    </source>
</evidence>
<proteinExistence type="predicted"/>
<dbReference type="AlphaFoldDB" id="A0A226ES72"/>
<keyword evidence="1" id="KW-0812">Transmembrane</keyword>
<sequence>MVTTKLFCGLVILLASPLCCWSSREDDVLKTFSMSNTIAVSGSKLNPKELEKQKCTPSSAAELDSCQKKTIGILQTLNEKKLTSYLGFAMKCNNGFCNCQEAGAKIMTDIGKNTRSLCLTSDLGIGLECIHPQECKSGFICIPDVKLPNIRTCQSSAIFMQCNYIVTILFTLITSFINN</sequence>
<comment type="caution">
    <text evidence="3">The sequence shown here is derived from an EMBL/GenBank/DDBJ whole genome shotgun (WGS) entry which is preliminary data.</text>
</comment>
<evidence type="ECO:0000313" key="3">
    <source>
        <dbReference type="EMBL" id="OXA59641.1"/>
    </source>
</evidence>
<feature type="transmembrane region" description="Helical" evidence="1">
    <location>
        <begin position="158"/>
        <end position="177"/>
    </location>
</feature>
<dbReference type="EMBL" id="LNIX01000002">
    <property type="protein sequence ID" value="OXA59641.1"/>
    <property type="molecule type" value="Genomic_DNA"/>
</dbReference>
<keyword evidence="4" id="KW-1185">Reference proteome</keyword>
<keyword evidence="1" id="KW-1133">Transmembrane helix</keyword>
<keyword evidence="1" id="KW-0472">Membrane</keyword>
<keyword evidence="2" id="KW-0732">Signal</keyword>
<dbReference type="Proteomes" id="UP000198287">
    <property type="component" value="Unassembled WGS sequence"/>
</dbReference>